<keyword evidence="3" id="KW-1185">Reference proteome</keyword>
<evidence type="ECO:0000313" key="2">
    <source>
        <dbReference type="EMBL" id="KAJ7341920.1"/>
    </source>
</evidence>
<feature type="region of interest" description="Disordered" evidence="1">
    <location>
        <begin position="1"/>
        <end position="71"/>
    </location>
</feature>
<accession>A0A9Q1B763</accession>
<organism evidence="2 3">
    <name type="scientific">Phrynocephalus forsythii</name>
    <dbReference type="NCBI Taxonomy" id="171643"/>
    <lineage>
        <taxon>Eukaryota</taxon>
        <taxon>Metazoa</taxon>
        <taxon>Chordata</taxon>
        <taxon>Craniata</taxon>
        <taxon>Vertebrata</taxon>
        <taxon>Euteleostomi</taxon>
        <taxon>Lepidosauria</taxon>
        <taxon>Squamata</taxon>
        <taxon>Bifurcata</taxon>
        <taxon>Unidentata</taxon>
        <taxon>Episquamata</taxon>
        <taxon>Toxicofera</taxon>
        <taxon>Iguania</taxon>
        <taxon>Acrodonta</taxon>
        <taxon>Agamidae</taxon>
        <taxon>Agaminae</taxon>
        <taxon>Phrynocephalus</taxon>
    </lineage>
</organism>
<dbReference type="EMBL" id="JAPFRF010000002">
    <property type="protein sequence ID" value="KAJ7341920.1"/>
    <property type="molecule type" value="Genomic_DNA"/>
</dbReference>
<sequence length="94" mass="9800">MIPTPHRPAGGASGHGCTGLEAPGRKESLSLIASAETPSTGGLAARALGSSSLPRSPSSQVTPREDERRGCQVPPECLAWELPLKRERRGCSPE</sequence>
<dbReference type="AlphaFoldDB" id="A0A9Q1B763"/>
<proteinExistence type="predicted"/>
<dbReference type="Proteomes" id="UP001142489">
    <property type="component" value="Unassembled WGS sequence"/>
</dbReference>
<comment type="caution">
    <text evidence="2">The sequence shown here is derived from an EMBL/GenBank/DDBJ whole genome shotgun (WGS) entry which is preliminary data.</text>
</comment>
<reference evidence="2" key="1">
    <citation type="journal article" date="2023" name="DNA Res.">
        <title>Chromosome-level genome assembly of Phrynocephalus forsythii using third-generation DNA sequencing and Hi-C analysis.</title>
        <authorList>
            <person name="Qi Y."/>
            <person name="Zhao W."/>
            <person name="Zhao Y."/>
            <person name="Niu C."/>
            <person name="Cao S."/>
            <person name="Zhang Y."/>
        </authorList>
    </citation>
    <scope>NUCLEOTIDE SEQUENCE</scope>
    <source>
        <tissue evidence="2">Muscle</tissue>
    </source>
</reference>
<feature type="compositionally biased region" description="Low complexity" evidence="1">
    <location>
        <begin position="41"/>
        <end position="59"/>
    </location>
</feature>
<evidence type="ECO:0000256" key="1">
    <source>
        <dbReference type="SAM" id="MobiDB-lite"/>
    </source>
</evidence>
<protein>
    <submittedName>
        <fullName evidence="2">Uncharacterized protein</fullName>
    </submittedName>
</protein>
<name>A0A9Q1B763_9SAUR</name>
<evidence type="ECO:0000313" key="3">
    <source>
        <dbReference type="Proteomes" id="UP001142489"/>
    </source>
</evidence>
<gene>
    <name evidence="2" type="ORF">JRQ81_007864</name>
</gene>